<sequence length="330" mass="35026">MSTGTGASDLLHAEDHGVDQIVAGKAPVAARSPLQLFWRRFRKDKVALSALVFIALLILVAIFAPVIRSVVGIPDPGERSTDALDAFGLPLGPTAAHPFGVDDIGRDILARVLDGARLSLTVAFIGTGLSVLIGVTAGMIAGFYRGWVDTVIARVIDVLLAFPVLLLGLGLASACSTKEGCLGGALQPGRTIVIFIIVLSTSPYVARIIRGQVLSLREKEFVEAARSLGAGNMRIIFREILPNLVAPIIVYASLFIPANILLEASLSFLGVGVRDQPSWGQMLADATGKVDSAWWFMFFPGMALLLTVLAFNLVGDGMQDALNPKGNKQR</sequence>
<evidence type="ECO:0000256" key="7">
    <source>
        <dbReference type="RuleBase" id="RU363032"/>
    </source>
</evidence>
<dbReference type="EMBL" id="JAPCID010000001">
    <property type="protein sequence ID" value="MDA0136053.1"/>
    <property type="molecule type" value="Genomic_DNA"/>
</dbReference>
<dbReference type="InterPro" id="IPR025966">
    <property type="entry name" value="OppC_N"/>
</dbReference>
<evidence type="ECO:0000256" key="2">
    <source>
        <dbReference type="ARBA" id="ARBA00022448"/>
    </source>
</evidence>
<keyword evidence="2 7" id="KW-0813">Transport</keyword>
<comment type="similarity">
    <text evidence="7">Belongs to the binding-protein-dependent transport system permease family.</text>
</comment>
<dbReference type="PROSITE" id="PS50928">
    <property type="entry name" value="ABC_TM1"/>
    <property type="match status" value="1"/>
</dbReference>
<evidence type="ECO:0000256" key="1">
    <source>
        <dbReference type="ARBA" id="ARBA00004651"/>
    </source>
</evidence>
<feature type="transmembrane region" description="Helical" evidence="7">
    <location>
        <begin position="192"/>
        <end position="209"/>
    </location>
</feature>
<feature type="transmembrane region" description="Helical" evidence="7">
    <location>
        <begin position="46"/>
        <end position="67"/>
    </location>
</feature>
<accession>A0ABT4RBZ4</accession>
<feature type="domain" description="ABC transmembrane type-1" evidence="8">
    <location>
        <begin position="116"/>
        <end position="315"/>
    </location>
</feature>
<feature type="transmembrane region" description="Helical" evidence="7">
    <location>
        <begin position="151"/>
        <end position="172"/>
    </location>
</feature>
<dbReference type="PANTHER" id="PTHR43386:SF1">
    <property type="entry name" value="D,D-DIPEPTIDE TRANSPORT SYSTEM PERMEASE PROTEIN DDPC-RELATED"/>
    <property type="match status" value="1"/>
</dbReference>
<dbReference type="CDD" id="cd06261">
    <property type="entry name" value="TM_PBP2"/>
    <property type="match status" value="1"/>
</dbReference>
<dbReference type="Gene3D" id="1.10.3720.10">
    <property type="entry name" value="MetI-like"/>
    <property type="match status" value="1"/>
</dbReference>
<dbReference type="InterPro" id="IPR050366">
    <property type="entry name" value="BP-dependent_transpt_permease"/>
</dbReference>
<comment type="caution">
    <text evidence="9">The sequence shown here is derived from an EMBL/GenBank/DDBJ whole genome shotgun (WGS) entry which is preliminary data.</text>
</comment>
<keyword evidence="3" id="KW-1003">Cell membrane</keyword>
<dbReference type="SUPFAM" id="SSF161098">
    <property type="entry name" value="MetI-like"/>
    <property type="match status" value="1"/>
</dbReference>
<feature type="transmembrane region" description="Helical" evidence="7">
    <location>
        <begin position="293"/>
        <end position="315"/>
    </location>
</feature>
<proteinExistence type="inferred from homology"/>
<feature type="transmembrane region" description="Helical" evidence="7">
    <location>
        <begin position="122"/>
        <end position="144"/>
    </location>
</feature>
<comment type="subcellular location">
    <subcellularLocation>
        <location evidence="1 7">Cell membrane</location>
        <topology evidence="1 7">Multi-pass membrane protein</topology>
    </subcellularLocation>
</comment>
<evidence type="ECO:0000256" key="3">
    <source>
        <dbReference type="ARBA" id="ARBA00022475"/>
    </source>
</evidence>
<dbReference type="InterPro" id="IPR035906">
    <property type="entry name" value="MetI-like_sf"/>
</dbReference>
<dbReference type="RefSeq" id="WP_238931581.1">
    <property type="nucleotide sequence ID" value="NZ_JAPCID010000001.1"/>
</dbReference>
<dbReference type="PANTHER" id="PTHR43386">
    <property type="entry name" value="OLIGOPEPTIDE TRANSPORT SYSTEM PERMEASE PROTEIN APPC"/>
    <property type="match status" value="1"/>
</dbReference>
<dbReference type="InterPro" id="IPR000515">
    <property type="entry name" value="MetI-like"/>
</dbReference>
<evidence type="ECO:0000256" key="6">
    <source>
        <dbReference type="ARBA" id="ARBA00023136"/>
    </source>
</evidence>
<evidence type="ECO:0000313" key="10">
    <source>
        <dbReference type="Proteomes" id="UP001147700"/>
    </source>
</evidence>
<protein>
    <submittedName>
        <fullName evidence="9">ABC transporter permease</fullName>
    </submittedName>
</protein>
<evidence type="ECO:0000256" key="4">
    <source>
        <dbReference type="ARBA" id="ARBA00022692"/>
    </source>
</evidence>
<dbReference type="Proteomes" id="UP001147700">
    <property type="component" value="Unassembled WGS sequence"/>
</dbReference>
<keyword evidence="5 7" id="KW-1133">Transmembrane helix</keyword>
<dbReference type="Pfam" id="PF00528">
    <property type="entry name" value="BPD_transp_1"/>
    <property type="match status" value="1"/>
</dbReference>
<evidence type="ECO:0000313" key="9">
    <source>
        <dbReference type="EMBL" id="MDA0136053.1"/>
    </source>
</evidence>
<evidence type="ECO:0000259" key="8">
    <source>
        <dbReference type="PROSITE" id="PS50928"/>
    </source>
</evidence>
<feature type="transmembrane region" description="Helical" evidence="7">
    <location>
        <begin position="244"/>
        <end position="273"/>
    </location>
</feature>
<dbReference type="Pfam" id="PF12911">
    <property type="entry name" value="OppC_N"/>
    <property type="match status" value="1"/>
</dbReference>
<keyword evidence="6 7" id="KW-0472">Membrane</keyword>
<keyword evidence="10" id="KW-1185">Reference proteome</keyword>
<gene>
    <name evidence="9" type="ORF">OJ962_00975</name>
</gene>
<keyword evidence="4 7" id="KW-0812">Transmembrane</keyword>
<name>A0ABT4RBZ4_9ACTN</name>
<evidence type="ECO:0000256" key="5">
    <source>
        <dbReference type="ARBA" id="ARBA00022989"/>
    </source>
</evidence>
<reference evidence="9" key="1">
    <citation type="submission" date="2022-10" db="EMBL/GenBank/DDBJ databases">
        <title>The WGS of Solirubrobacter sp. CPCC 204708.</title>
        <authorList>
            <person name="Jiang Z."/>
        </authorList>
    </citation>
    <scope>NUCLEOTIDE SEQUENCE</scope>
    <source>
        <strain evidence="9">CPCC 204708</strain>
    </source>
</reference>
<organism evidence="9 10">
    <name type="scientific">Solirubrobacter deserti</name>
    <dbReference type="NCBI Taxonomy" id="2282478"/>
    <lineage>
        <taxon>Bacteria</taxon>
        <taxon>Bacillati</taxon>
        <taxon>Actinomycetota</taxon>
        <taxon>Thermoleophilia</taxon>
        <taxon>Solirubrobacterales</taxon>
        <taxon>Solirubrobacteraceae</taxon>
        <taxon>Solirubrobacter</taxon>
    </lineage>
</organism>